<dbReference type="HAMAP" id="MF_01914">
    <property type="entry name" value="LPS_assembly_LptA"/>
    <property type="match status" value="1"/>
</dbReference>
<evidence type="ECO:0000256" key="5">
    <source>
        <dbReference type="SAM" id="MobiDB-lite"/>
    </source>
</evidence>
<dbReference type="NCBIfam" id="TIGR03002">
    <property type="entry name" value="outer_YhbN_LptA"/>
    <property type="match status" value="1"/>
</dbReference>
<evidence type="ECO:0000259" key="6">
    <source>
        <dbReference type="Pfam" id="PF03968"/>
    </source>
</evidence>
<dbReference type="RefSeq" id="WP_090318616.1">
    <property type="nucleotide sequence ID" value="NZ_FNOE01000010.1"/>
</dbReference>
<keyword evidence="1 4" id="KW-0813">Transport</keyword>
<evidence type="ECO:0000256" key="3">
    <source>
        <dbReference type="ARBA" id="ARBA00022764"/>
    </source>
</evidence>
<feature type="domain" description="Organic solvent tolerance-like N-terminal" evidence="6">
    <location>
        <begin position="31"/>
        <end position="145"/>
    </location>
</feature>
<feature type="region of interest" description="Disordered" evidence="5">
    <location>
        <begin position="153"/>
        <end position="177"/>
    </location>
</feature>
<evidence type="ECO:0000256" key="2">
    <source>
        <dbReference type="ARBA" id="ARBA00022729"/>
    </source>
</evidence>
<feature type="signal peptide" evidence="4">
    <location>
        <begin position="1"/>
        <end position="20"/>
    </location>
</feature>
<comment type="function">
    <text evidence="4">Involved in the assembly of lipopolysaccharide (LPS). Required for the translocation of LPS from the inner membrane to the outer membrane.</text>
</comment>
<dbReference type="STRING" id="42354.SAMN05216333_10998"/>
<dbReference type="GO" id="GO:0001530">
    <property type="term" value="F:lipopolysaccharide binding"/>
    <property type="evidence" value="ECO:0007669"/>
    <property type="project" value="InterPro"/>
</dbReference>
<evidence type="ECO:0000256" key="1">
    <source>
        <dbReference type="ARBA" id="ARBA00022448"/>
    </source>
</evidence>
<dbReference type="InterPro" id="IPR005653">
    <property type="entry name" value="OstA-like_N"/>
</dbReference>
<dbReference type="GO" id="GO:0043165">
    <property type="term" value="P:Gram-negative-bacterium-type cell outer membrane assembly"/>
    <property type="evidence" value="ECO:0007669"/>
    <property type="project" value="UniProtKB-UniRule"/>
</dbReference>
<organism evidence="8 9">
    <name type="scientific">Nitrosomonas oligotropha</name>
    <dbReference type="NCBI Taxonomy" id="42354"/>
    <lineage>
        <taxon>Bacteria</taxon>
        <taxon>Pseudomonadati</taxon>
        <taxon>Pseudomonadota</taxon>
        <taxon>Betaproteobacteria</taxon>
        <taxon>Nitrosomonadales</taxon>
        <taxon>Nitrosomonadaceae</taxon>
        <taxon>Nitrosomonas</taxon>
    </lineage>
</organism>
<dbReference type="PANTHER" id="PTHR36504">
    <property type="entry name" value="LIPOPOLYSACCHARIDE EXPORT SYSTEM PROTEIN LPTA"/>
    <property type="match status" value="1"/>
</dbReference>
<dbReference type="AlphaFoldDB" id="A0A1H8PI54"/>
<dbReference type="Proteomes" id="UP000244128">
    <property type="component" value="Unassembled WGS sequence"/>
</dbReference>
<dbReference type="InterPro" id="IPR052037">
    <property type="entry name" value="LPS_export_LptA"/>
</dbReference>
<gene>
    <name evidence="4" type="primary">lptA</name>
    <name evidence="7" type="ORF">C8R26_12222</name>
    <name evidence="8" type="ORF">SAMN05216333_10998</name>
</gene>
<comment type="subcellular location">
    <subcellularLocation>
        <location evidence="4">Periplasm</location>
    </subcellularLocation>
</comment>
<dbReference type="InterPro" id="IPR014340">
    <property type="entry name" value="LptA"/>
</dbReference>
<evidence type="ECO:0000256" key="4">
    <source>
        <dbReference type="HAMAP-Rule" id="MF_01914"/>
    </source>
</evidence>
<keyword evidence="9" id="KW-1185">Reference proteome</keyword>
<comment type="subunit">
    <text evidence="4">Component of the lipopolysaccharide transport and assembly complex.</text>
</comment>
<dbReference type="GO" id="GO:0030288">
    <property type="term" value="C:outer membrane-bounded periplasmic space"/>
    <property type="evidence" value="ECO:0007669"/>
    <property type="project" value="TreeGrafter"/>
</dbReference>
<feature type="chain" id="PRO_5035343232" description="Lipopolysaccharide export system protein LptA" evidence="4">
    <location>
        <begin position="21"/>
        <end position="177"/>
    </location>
</feature>
<dbReference type="Pfam" id="PF03968">
    <property type="entry name" value="LptD_N"/>
    <property type="match status" value="1"/>
</dbReference>
<dbReference type="OrthoDB" id="5294855at2"/>
<reference evidence="7 10" key="3">
    <citation type="submission" date="2018-04" db="EMBL/GenBank/DDBJ databases">
        <title>Active sludge and wastewater microbial communities from Klosterneuburg, Austria.</title>
        <authorList>
            <person name="Wagner M."/>
        </authorList>
    </citation>
    <scope>NUCLEOTIDE SEQUENCE [LARGE SCALE GENOMIC DNA]</scope>
    <source>
        <strain evidence="7 10">Nm49</strain>
    </source>
</reference>
<reference evidence="8" key="1">
    <citation type="submission" date="2016-10" db="EMBL/GenBank/DDBJ databases">
        <authorList>
            <person name="de Groot N.N."/>
        </authorList>
    </citation>
    <scope>NUCLEOTIDE SEQUENCE [LARGE SCALE GENOMIC DNA]</scope>
    <source>
        <strain evidence="8">Nm76</strain>
    </source>
</reference>
<sequence precursor="true">MKILFVIGFASLFFIQPAAAERADREKPIHLEADHATVEDVNRKEGSRISTFTGNVVLTQGTMRILANKVVMKEDMQGFRHATATGDLVSFRQKRDRMNEYVEGWSERAEYDSKADKIELFRQARLKRGSDEVQGDYISYDMNTEFFKVVGSKERGVESGPDKRVRITIQPKNKPEE</sequence>
<dbReference type="EMBL" id="FODO01000009">
    <property type="protein sequence ID" value="SEO41595.1"/>
    <property type="molecule type" value="Genomic_DNA"/>
</dbReference>
<dbReference type="GO" id="GO:0017089">
    <property type="term" value="F:glycolipid transfer activity"/>
    <property type="evidence" value="ECO:0007669"/>
    <property type="project" value="TreeGrafter"/>
</dbReference>
<evidence type="ECO:0000313" key="9">
    <source>
        <dbReference type="Proteomes" id="UP000198814"/>
    </source>
</evidence>
<proteinExistence type="inferred from homology"/>
<name>A0A1H8PI54_9PROT</name>
<dbReference type="Proteomes" id="UP000198814">
    <property type="component" value="Unassembled WGS sequence"/>
</dbReference>
<reference evidence="9" key="2">
    <citation type="submission" date="2016-10" db="EMBL/GenBank/DDBJ databases">
        <authorList>
            <person name="Varghese N."/>
            <person name="Submissions S."/>
        </authorList>
    </citation>
    <scope>NUCLEOTIDE SEQUENCE [LARGE SCALE GENOMIC DNA]</scope>
    <source>
        <strain evidence="9">Nm76</strain>
    </source>
</reference>
<feature type="compositionally biased region" description="Basic and acidic residues" evidence="5">
    <location>
        <begin position="153"/>
        <end position="165"/>
    </location>
</feature>
<keyword evidence="3 4" id="KW-0574">Periplasm</keyword>
<keyword evidence="2 4" id="KW-0732">Signal</keyword>
<protein>
    <recommendedName>
        <fullName evidence="4">Lipopolysaccharide export system protein LptA</fullName>
    </recommendedName>
</protein>
<dbReference type="EMBL" id="QAOI01000022">
    <property type="protein sequence ID" value="PTQ76130.1"/>
    <property type="molecule type" value="Genomic_DNA"/>
</dbReference>
<accession>A0A1H8PI54</accession>
<comment type="similarity">
    <text evidence="4">Belongs to the LptA family.</text>
</comment>
<evidence type="ECO:0000313" key="10">
    <source>
        <dbReference type="Proteomes" id="UP000244128"/>
    </source>
</evidence>
<dbReference type="GO" id="GO:0009279">
    <property type="term" value="C:cell outer membrane"/>
    <property type="evidence" value="ECO:0007669"/>
    <property type="project" value="TreeGrafter"/>
</dbReference>
<dbReference type="GO" id="GO:0015920">
    <property type="term" value="P:lipopolysaccharide transport"/>
    <property type="evidence" value="ECO:0007669"/>
    <property type="project" value="UniProtKB-UniRule"/>
</dbReference>
<dbReference type="Gene3D" id="2.60.450.10">
    <property type="entry name" value="Lipopolysaccharide (LPS) transport protein A like domain"/>
    <property type="match status" value="1"/>
</dbReference>
<dbReference type="PANTHER" id="PTHR36504:SF1">
    <property type="entry name" value="LIPOPOLYSACCHARIDE EXPORT SYSTEM PROTEIN LPTA"/>
    <property type="match status" value="1"/>
</dbReference>
<evidence type="ECO:0000313" key="8">
    <source>
        <dbReference type="EMBL" id="SEO41595.1"/>
    </source>
</evidence>
<evidence type="ECO:0000313" key="7">
    <source>
        <dbReference type="EMBL" id="PTQ76130.1"/>
    </source>
</evidence>